<protein>
    <submittedName>
        <fullName evidence="1">MFS general substrate transporter</fullName>
    </submittedName>
</protein>
<reference evidence="1" key="2">
    <citation type="journal article" date="2022" name="New Phytol.">
        <title>Evolutionary transition to the ectomycorrhizal habit in the genomes of a hyperdiverse lineage of mushroom-forming fungi.</title>
        <authorList>
            <person name="Looney B."/>
            <person name="Miyauchi S."/>
            <person name="Morin E."/>
            <person name="Drula E."/>
            <person name="Courty P.E."/>
            <person name="Kohler A."/>
            <person name="Kuo A."/>
            <person name="LaButti K."/>
            <person name="Pangilinan J."/>
            <person name="Lipzen A."/>
            <person name="Riley R."/>
            <person name="Andreopoulos W."/>
            <person name="He G."/>
            <person name="Johnson J."/>
            <person name="Nolan M."/>
            <person name="Tritt A."/>
            <person name="Barry K.W."/>
            <person name="Grigoriev I.V."/>
            <person name="Nagy L.G."/>
            <person name="Hibbett D."/>
            <person name="Henrissat B."/>
            <person name="Matheny P.B."/>
            <person name="Labbe J."/>
            <person name="Martin F.M."/>
        </authorList>
    </citation>
    <scope>NUCLEOTIDE SEQUENCE</scope>
    <source>
        <strain evidence="1">FP105234-sp</strain>
    </source>
</reference>
<reference evidence="1" key="1">
    <citation type="submission" date="2021-02" db="EMBL/GenBank/DDBJ databases">
        <authorList>
            <consortium name="DOE Joint Genome Institute"/>
            <person name="Ahrendt S."/>
            <person name="Looney B.P."/>
            <person name="Miyauchi S."/>
            <person name="Morin E."/>
            <person name="Drula E."/>
            <person name="Courty P.E."/>
            <person name="Chicoki N."/>
            <person name="Fauchery L."/>
            <person name="Kohler A."/>
            <person name="Kuo A."/>
            <person name="Labutti K."/>
            <person name="Pangilinan J."/>
            <person name="Lipzen A."/>
            <person name="Riley R."/>
            <person name="Andreopoulos W."/>
            <person name="He G."/>
            <person name="Johnson J."/>
            <person name="Barry K.W."/>
            <person name="Grigoriev I.V."/>
            <person name="Nagy L."/>
            <person name="Hibbett D."/>
            <person name="Henrissat B."/>
            <person name="Matheny P.B."/>
            <person name="Labbe J."/>
            <person name="Martin F."/>
        </authorList>
    </citation>
    <scope>NUCLEOTIDE SEQUENCE</scope>
    <source>
        <strain evidence="1">FP105234-sp</strain>
    </source>
</reference>
<accession>A0ACB8RWE7</accession>
<dbReference type="EMBL" id="MU275885">
    <property type="protein sequence ID" value="KAI0048508.1"/>
    <property type="molecule type" value="Genomic_DNA"/>
</dbReference>
<organism evidence="1 2">
    <name type="scientific">Auriscalpium vulgare</name>
    <dbReference type="NCBI Taxonomy" id="40419"/>
    <lineage>
        <taxon>Eukaryota</taxon>
        <taxon>Fungi</taxon>
        <taxon>Dikarya</taxon>
        <taxon>Basidiomycota</taxon>
        <taxon>Agaricomycotina</taxon>
        <taxon>Agaricomycetes</taxon>
        <taxon>Russulales</taxon>
        <taxon>Auriscalpiaceae</taxon>
        <taxon>Auriscalpium</taxon>
    </lineage>
</organism>
<proteinExistence type="predicted"/>
<dbReference type="Proteomes" id="UP000814033">
    <property type="component" value="Unassembled WGS sequence"/>
</dbReference>
<evidence type="ECO:0000313" key="1">
    <source>
        <dbReference type="EMBL" id="KAI0048508.1"/>
    </source>
</evidence>
<sequence>MTRANVDQPTMSSGEIELTPLSRGALESGLPQQNVPTSLTADVYTNNSGDERLREEEAVALAPVDGGIQAWTFVFCSFVLESLVWGFPFSFGVFQEWYLSHPPFDSASEASINAIGTVTLAIQYMEGIVFAFIAQRFPHWLRPMMVGGLVVCVTSMLISSFATKVWHLILLQGVVYGIAGGCLYMPVVFWLSEWFVERRSFAGSFIFGGSGLGGAAFPIVANYLLQRVGFRWTIRAIALAVGALGGLAILGVKPRLPIPPASRRTRAPPLDFSFIKSPVFISVGITVFLQALAYFPVSLYIPTYAVSLGYSRLHGTLALTVFNLATVIGQIVSGYYCDVGPYTRVMFSSAILSSILAYALWGFAHSLALVYVFVVIFGTISGGFSSVWPPAAAEVHRSQPFSPFAFFAIAKGLAAVFGPFIAAALHPVRIDNISASKLGPGKHGWAGYGFTSITIFVGSMMAATTVGSAVSAFLRMRMKRST</sequence>
<name>A0ACB8RWE7_9AGAM</name>
<evidence type="ECO:0000313" key="2">
    <source>
        <dbReference type="Proteomes" id="UP000814033"/>
    </source>
</evidence>
<comment type="caution">
    <text evidence="1">The sequence shown here is derived from an EMBL/GenBank/DDBJ whole genome shotgun (WGS) entry which is preliminary data.</text>
</comment>
<keyword evidence="2" id="KW-1185">Reference proteome</keyword>
<gene>
    <name evidence="1" type="ORF">FA95DRAFT_1030793</name>
</gene>